<dbReference type="Proteomes" id="UP001244297">
    <property type="component" value="Unassembled WGS sequence"/>
</dbReference>
<sequence length="154" mass="16517">MMLPGGMPTGGADRSAAPAFQSLKFHHFAVATDDPRLSSEYLVALGYQRGANAFDPLQNVNLEMWHHGAMPDVELVWPSGTGGPLSTMLRKKGVGIYHVCYEVDDLAGTLDALHAKNLNVLEVVEARPAVLFGGRPVAFYLVEGFGLIELLGPA</sequence>
<dbReference type="SUPFAM" id="SSF54593">
    <property type="entry name" value="Glyoxalase/Bleomycin resistance protein/Dihydroxybiphenyl dioxygenase"/>
    <property type="match status" value="1"/>
</dbReference>
<comment type="caution">
    <text evidence="1">The sequence shown here is derived from an EMBL/GenBank/DDBJ whole genome shotgun (WGS) entry which is preliminary data.</text>
</comment>
<dbReference type="Pfam" id="PF13669">
    <property type="entry name" value="Glyoxalase_4"/>
    <property type="match status" value="1"/>
</dbReference>
<dbReference type="InterPro" id="IPR029068">
    <property type="entry name" value="Glyas_Bleomycin-R_OHBP_Dase"/>
</dbReference>
<protein>
    <submittedName>
        <fullName evidence="1">VOC family protein</fullName>
    </submittedName>
</protein>
<accession>A0ABT8ANZ4</accession>
<keyword evidence="2" id="KW-1185">Reference proteome</keyword>
<organism evidence="1 2">
    <name type="scientific">Methylobacterium longum</name>
    <dbReference type="NCBI Taxonomy" id="767694"/>
    <lineage>
        <taxon>Bacteria</taxon>
        <taxon>Pseudomonadati</taxon>
        <taxon>Pseudomonadota</taxon>
        <taxon>Alphaproteobacteria</taxon>
        <taxon>Hyphomicrobiales</taxon>
        <taxon>Methylobacteriaceae</taxon>
        <taxon>Methylobacterium</taxon>
    </lineage>
</organism>
<reference evidence="2" key="1">
    <citation type="journal article" date="2019" name="Int. J. Syst. Evol. Microbiol.">
        <title>The Global Catalogue of Microorganisms (GCM) 10K type strain sequencing project: providing services to taxonomists for standard genome sequencing and annotation.</title>
        <authorList>
            <consortium name="The Broad Institute Genomics Platform"/>
            <consortium name="The Broad Institute Genome Sequencing Center for Infectious Disease"/>
            <person name="Wu L."/>
            <person name="Ma J."/>
        </authorList>
    </citation>
    <scope>NUCLEOTIDE SEQUENCE [LARGE SCALE GENOMIC DNA]</scope>
    <source>
        <strain evidence="2">CECT 7806</strain>
    </source>
</reference>
<dbReference type="Gene3D" id="3.10.180.10">
    <property type="entry name" value="2,3-Dihydroxybiphenyl 1,2-Dioxygenase, domain 1"/>
    <property type="match status" value="1"/>
</dbReference>
<evidence type="ECO:0000313" key="1">
    <source>
        <dbReference type="EMBL" id="MDN3571612.1"/>
    </source>
</evidence>
<dbReference type="RefSeq" id="WP_238291763.1">
    <property type="nucleotide sequence ID" value="NZ_BPQS01000045.1"/>
</dbReference>
<evidence type="ECO:0000313" key="2">
    <source>
        <dbReference type="Proteomes" id="UP001244297"/>
    </source>
</evidence>
<gene>
    <name evidence="1" type="ORF">QWZ18_13380</name>
</gene>
<proteinExistence type="predicted"/>
<name>A0ABT8ANZ4_9HYPH</name>
<dbReference type="EMBL" id="JAUFPT010000041">
    <property type="protein sequence ID" value="MDN3571612.1"/>
    <property type="molecule type" value="Genomic_DNA"/>
</dbReference>